<dbReference type="SUPFAM" id="SSF81383">
    <property type="entry name" value="F-box domain"/>
    <property type="match status" value="1"/>
</dbReference>
<dbReference type="PANTHER" id="PTHR39741:SF2">
    <property type="entry name" value="F-BOX DOMAIN-CONTAINING PROTEIN"/>
    <property type="match status" value="1"/>
</dbReference>
<dbReference type="OrthoDB" id="63379at2759"/>
<gene>
    <name evidence="2" type="ORF">SARC_04830</name>
</gene>
<dbReference type="eggNOG" id="KOG0985">
    <property type="taxonomic scope" value="Eukaryota"/>
</dbReference>
<dbReference type="PANTHER" id="PTHR39741">
    <property type="entry name" value="F-BOX DOMAIN CONTAINING PROTEIN, EXPRESSED"/>
    <property type="match status" value="1"/>
</dbReference>
<dbReference type="Gene3D" id="1.25.40.30">
    <property type="match status" value="1"/>
</dbReference>
<organism evidence="2 3">
    <name type="scientific">Sphaeroforma arctica JP610</name>
    <dbReference type="NCBI Taxonomy" id="667725"/>
    <lineage>
        <taxon>Eukaryota</taxon>
        <taxon>Ichthyosporea</taxon>
        <taxon>Ichthyophonida</taxon>
        <taxon>Sphaeroforma</taxon>
    </lineage>
</organism>
<dbReference type="Pfam" id="PF12937">
    <property type="entry name" value="F-box-like"/>
    <property type="match status" value="1"/>
</dbReference>
<dbReference type="STRING" id="667725.A0A0L0G165"/>
<feature type="domain" description="F-box" evidence="1">
    <location>
        <begin position="1"/>
        <end position="47"/>
    </location>
</feature>
<dbReference type="GeneID" id="25905334"/>
<evidence type="ECO:0000259" key="1">
    <source>
        <dbReference type="PROSITE" id="PS50181"/>
    </source>
</evidence>
<evidence type="ECO:0000313" key="2">
    <source>
        <dbReference type="EMBL" id="KNC82887.1"/>
    </source>
</evidence>
<accession>A0A0L0G165</accession>
<dbReference type="Gene3D" id="1.20.1280.50">
    <property type="match status" value="1"/>
</dbReference>
<dbReference type="InterPro" id="IPR055336">
    <property type="entry name" value="At4g00755-like"/>
</dbReference>
<dbReference type="InterPro" id="IPR001810">
    <property type="entry name" value="F-box_dom"/>
</dbReference>
<name>A0A0L0G165_9EUKA</name>
<dbReference type="AlphaFoldDB" id="A0A0L0G165"/>
<dbReference type="CDD" id="cd09917">
    <property type="entry name" value="F-box_SF"/>
    <property type="match status" value="1"/>
</dbReference>
<dbReference type="RefSeq" id="XP_014156789.1">
    <property type="nucleotide sequence ID" value="XM_014301314.1"/>
</dbReference>
<evidence type="ECO:0000313" key="3">
    <source>
        <dbReference type="Proteomes" id="UP000054560"/>
    </source>
</evidence>
<dbReference type="SMART" id="SM00256">
    <property type="entry name" value="FBOX"/>
    <property type="match status" value="1"/>
</dbReference>
<sequence>MDHFEILPAELIQNILRYLPGRDLLRVSCVSRNFRSVINYAELFRDLCQRTSRDDTGEWTIECRRRPPRLRLGKQHGKEFCSSPSAESDVNWKQIWTDLVNLQSKHRDYVYPLIDRGVYASTTDREDQILANTLHNGSSFWSSIGTTTTTPPECVAYKLVQPVCVVTAVEIFPFKAVSHHGLPTYGPQRVRISVGFSEHAWHYVSDIMVCGNISEAQVFNIAPDIVVGSHIKIELLGRRSIQPADGLYYIVLKQVKAYGIPLGVLDMPVLAELLLKEATSFGCNVLQDKAPEIALQQLESGFSDSLEARTEGKAMLVRFAAIFKRGDYINAAQYTGRSSAGPLLRDMVEYFEILEAEAGDPTHLQYYRSLSETGIRLNENESLALVRESNRTRDYRLLSQYTSQDDVRVTQNISCTERMGDLIVESARSERDGPVRKEMYLAAMRVYYHATTWDKMIDMLLELCYFGVIMNFPNGIQYQFNWPSMLAQVVERHNSRALGLQFAGIIVQHRRVGDEVHRTLGMQLSVKRRPHESWGKAIVRECVETRSAANDVIESLFKN</sequence>
<proteinExistence type="predicted"/>
<dbReference type="Proteomes" id="UP000054560">
    <property type="component" value="Unassembled WGS sequence"/>
</dbReference>
<dbReference type="PROSITE" id="PS50181">
    <property type="entry name" value="FBOX"/>
    <property type="match status" value="1"/>
</dbReference>
<dbReference type="InterPro" id="IPR012331">
    <property type="entry name" value="Clathrin_H-chain_linker"/>
</dbReference>
<dbReference type="EMBL" id="KQ241882">
    <property type="protein sequence ID" value="KNC82887.1"/>
    <property type="molecule type" value="Genomic_DNA"/>
</dbReference>
<dbReference type="InterPro" id="IPR036047">
    <property type="entry name" value="F-box-like_dom_sf"/>
</dbReference>
<reference evidence="2 3" key="1">
    <citation type="submission" date="2011-02" db="EMBL/GenBank/DDBJ databases">
        <title>The Genome Sequence of Sphaeroforma arctica JP610.</title>
        <authorList>
            <consortium name="The Broad Institute Genome Sequencing Platform"/>
            <person name="Russ C."/>
            <person name="Cuomo C."/>
            <person name="Young S.K."/>
            <person name="Zeng Q."/>
            <person name="Gargeya S."/>
            <person name="Alvarado L."/>
            <person name="Berlin A."/>
            <person name="Chapman S.B."/>
            <person name="Chen Z."/>
            <person name="Freedman E."/>
            <person name="Gellesch M."/>
            <person name="Goldberg J."/>
            <person name="Griggs A."/>
            <person name="Gujja S."/>
            <person name="Heilman E."/>
            <person name="Heiman D."/>
            <person name="Howarth C."/>
            <person name="Mehta T."/>
            <person name="Neiman D."/>
            <person name="Pearson M."/>
            <person name="Roberts A."/>
            <person name="Saif S."/>
            <person name="Shea T."/>
            <person name="Shenoy N."/>
            <person name="Sisk P."/>
            <person name="Stolte C."/>
            <person name="Sykes S."/>
            <person name="White J."/>
            <person name="Yandava C."/>
            <person name="Burger G."/>
            <person name="Gray M.W."/>
            <person name="Holland P.W.H."/>
            <person name="King N."/>
            <person name="Lang F.B.F."/>
            <person name="Roger A.J."/>
            <person name="Ruiz-Trillo I."/>
            <person name="Haas B."/>
            <person name="Nusbaum C."/>
            <person name="Birren B."/>
        </authorList>
    </citation>
    <scope>NUCLEOTIDE SEQUENCE [LARGE SCALE GENOMIC DNA]</scope>
    <source>
        <strain evidence="2 3">JP610</strain>
    </source>
</reference>
<keyword evidence="3" id="KW-1185">Reference proteome</keyword>
<protein>
    <recommendedName>
        <fullName evidence="1">F-box domain-containing protein</fullName>
    </recommendedName>
</protein>